<dbReference type="InterPro" id="IPR025349">
    <property type="entry name" value="DUF4253"/>
</dbReference>
<evidence type="ECO:0000313" key="2">
    <source>
        <dbReference type="EMBL" id="ACZ08499.1"/>
    </source>
</evidence>
<sequence>MEKLKEAEKITGKKLRNFMTVDFGREEKTVPDTYSTVVENKNLYDFFEDIKFALGDDYTVFIGTTNFLAPINDTDIKKGKRYSELVITKKTTWDNVLRMAESDAINFGFETEDLINKIKEYDEKYGISISHAETDTVVLEFGKLPEDLVELTKDIYEFCPDIVDQGTGDINSIAESLEGTSSIFLWWD</sequence>
<dbReference type="Proteomes" id="UP000000845">
    <property type="component" value="Chromosome"/>
</dbReference>
<gene>
    <name evidence="2" type="ordered locus">Sterm_1641</name>
</gene>
<evidence type="ECO:0000259" key="1">
    <source>
        <dbReference type="Pfam" id="PF14062"/>
    </source>
</evidence>
<evidence type="ECO:0000313" key="3">
    <source>
        <dbReference type="Proteomes" id="UP000000845"/>
    </source>
</evidence>
<dbReference type="STRING" id="526218.Sterm_1641"/>
<proteinExistence type="predicted"/>
<keyword evidence="3" id="KW-1185">Reference proteome</keyword>
<dbReference type="HOGENOM" id="CLU_099857_0_0_0"/>
<feature type="domain" description="DUF4253" evidence="1">
    <location>
        <begin position="85"/>
        <end position="188"/>
    </location>
</feature>
<dbReference type="Pfam" id="PF14062">
    <property type="entry name" value="DUF4253"/>
    <property type="match status" value="1"/>
</dbReference>
<dbReference type="AlphaFoldDB" id="D1AIB5"/>
<reference evidence="3" key="1">
    <citation type="submission" date="2009-09" db="EMBL/GenBank/DDBJ databases">
        <title>The complete chromosome of Sebaldella termitidis ATCC 33386.</title>
        <authorList>
            <consortium name="US DOE Joint Genome Institute (JGI-PGF)"/>
            <person name="Lucas S."/>
            <person name="Copeland A."/>
            <person name="Lapidus A."/>
            <person name="Glavina del Rio T."/>
            <person name="Dalin E."/>
            <person name="Tice H."/>
            <person name="Bruce D."/>
            <person name="Goodwin L."/>
            <person name="Pitluck S."/>
            <person name="Kyrpides N."/>
            <person name="Mavromatis K."/>
            <person name="Ivanova N."/>
            <person name="Mikhailova N."/>
            <person name="Sims D."/>
            <person name="Meincke L."/>
            <person name="Brettin T."/>
            <person name="Detter J.C."/>
            <person name="Han C."/>
            <person name="Larimer F."/>
            <person name="Land M."/>
            <person name="Hauser L."/>
            <person name="Markowitz V."/>
            <person name="Cheng J.F."/>
            <person name="Hugenholtz P."/>
            <person name="Woyke T."/>
            <person name="Wu D."/>
            <person name="Eisen J.A."/>
        </authorList>
    </citation>
    <scope>NUCLEOTIDE SEQUENCE [LARGE SCALE GENOMIC DNA]</scope>
    <source>
        <strain evidence="3">ATCC 33386 / NCTC 11300</strain>
    </source>
</reference>
<dbReference type="EMBL" id="CP001739">
    <property type="protein sequence ID" value="ACZ08499.1"/>
    <property type="molecule type" value="Genomic_DNA"/>
</dbReference>
<reference evidence="2 3" key="2">
    <citation type="journal article" date="2010" name="Stand. Genomic Sci.">
        <title>Complete genome sequence of Sebaldella termitidis type strain (NCTC 11300).</title>
        <authorList>
            <person name="Harmon-Smith M."/>
            <person name="Celia L."/>
            <person name="Chertkov O."/>
            <person name="Lapidus A."/>
            <person name="Copeland A."/>
            <person name="Glavina Del Rio T."/>
            <person name="Nolan M."/>
            <person name="Lucas S."/>
            <person name="Tice H."/>
            <person name="Cheng J.F."/>
            <person name="Han C."/>
            <person name="Detter J.C."/>
            <person name="Bruce D."/>
            <person name="Goodwin L."/>
            <person name="Pitluck S."/>
            <person name="Pati A."/>
            <person name="Liolios K."/>
            <person name="Ivanova N."/>
            <person name="Mavromatis K."/>
            <person name="Mikhailova N."/>
            <person name="Chen A."/>
            <person name="Palaniappan K."/>
            <person name="Land M."/>
            <person name="Hauser L."/>
            <person name="Chang Y.J."/>
            <person name="Jeffries C.D."/>
            <person name="Brettin T."/>
            <person name="Goker M."/>
            <person name="Beck B."/>
            <person name="Bristow J."/>
            <person name="Eisen J.A."/>
            <person name="Markowitz V."/>
            <person name="Hugenholtz P."/>
            <person name="Kyrpides N.C."/>
            <person name="Klenk H.P."/>
            <person name="Chen F."/>
        </authorList>
    </citation>
    <scope>NUCLEOTIDE SEQUENCE [LARGE SCALE GENOMIC DNA]</scope>
    <source>
        <strain evidence="3">ATCC 33386 / NCTC 11300</strain>
    </source>
</reference>
<dbReference type="RefSeq" id="WP_012861095.1">
    <property type="nucleotide sequence ID" value="NC_013517.1"/>
</dbReference>
<accession>D1AIB5</accession>
<dbReference type="eggNOG" id="ENOG5032SP8">
    <property type="taxonomic scope" value="Bacteria"/>
</dbReference>
<name>D1AIB5_SEBTE</name>
<dbReference type="KEGG" id="str:Sterm_1641"/>
<organism evidence="2 3">
    <name type="scientific">Sebaldella termitidis (strain ATCC 33386 / NCTC 11300)</name>
    <dbReference type="NCBI Taxonomy" id="526218"/>
    <lineage>
        <taxon>Bacteria</taxon>
        <taxon>Fusobacteriati</taxon>
        <taxon>Fusobacteriota</taxon>
        <taxon>Fusobacteriia</taxon>
        <taxon>Fusobacteriales</taxon>
        <taxon>Leptotrichiaceae</taxon>
        <taxon>Sebaldella</taxon>
    </lineage>
</organism>
<protein>
    <recommendedName>
        <fullName evidence="1">DUF4253 domain-containing protein</fullName>
    </recommendedName>
</protein>